<keyword evidence="2" id="KW-1185">Reference proteome</keyword>
<evidence type="ECO:0000313" key="1">
    <source>
        <dbReference type="EMBL" id="MBE1500593.1"/>
    </source>
</evidence>
<comment type="caution">
    <text evidence="1">The sequence shown here is derived from an EMBL/GenBank/DDBJ whole genome shotgun (WGS) entry which is preliminary data.</text>
</comment>
<organism evidence="1 2">
    <name type="scientific">Amycolatopsis lexingtonensis</name>
    <dbReference type="NCBI Taxonomy" id="218822"/>
    <lineage>
        <taxon>Bacteria</taxon>
        <taxon>Bacillati</taxon>
        <taxon>Actinomycetota</taxon>
        <taxon>Actinomycetes</taxon>
        <taxon>Pseudonocardiales</taxon>
        <taxon>Pseudonocardiaceae</taxon>
        <taxon>Amycolatopsis</taxon>
    </lineage>
</organism>
<accession>A0ABR9IBN1</accession>
<dbReference type="Proteomes" id="UP000631670">
    <property type="component" value="Unassembled WGS sequence"/>
</dbReference>
<protein>
    <submittedName>
        <fullName evidence="1">Uncharacterized protein</fullName>
    </submittedName>
</protein>
<evidence type="ECO:0000313" key="2">
    <source>
        <dbReference type="Proteomes" id="UP000631670"/>
    </source>
</evidence>
<dbReference type="EMBL" id="JADBEG010000001">
    <property type="protein sequence ID" value="MBE1500593.1"/>
    <property type="molecule type" value="Genomic_DNA"/>
</dbReference>
<dbReference type="RefSeq" id="WP_086861486.1">
    <property type="nucleotide sequence ID" value="NZ_JADBEG010000001.1"/>
</dbReference>
<proteinExistence type="predicted"/>
<name>A0ABR9IBN1_9PSEU</name>
<reference evidence="1 2" key="1">
    <citation type="submission" date="2020-10" db="EMBL/GenBank/DDBJ databases">
        <title>Sequencing the genomes of 1000 actinobacteria strains.</title>
        <authorList>
            <person name="Klenk H.-P."/>
        </authorList>
    </citation>
    <scope>NUCLEOTIDE SEQUENCE [LARGE SCALE GENOMIC DNA]</scope>
    <source>
        <strain evidence="1 2">DSM 44653</strain>
    </source>
</reference>
<gene>
    <name evidence="1" type="ORF">H4696_007693</name>
</gene>
<sequence length="179" mass="18904">MNKKLVGSAVVGAAVLAIAAAWFWPREDAPAAAPPPPSPAPSIVQGTLEVYRLADGPGAAIEIPVPSGWAVSRDKERASYRRGDLLLETDRVPITQEDVLSGLKAVAGRQGGTVTEHAPIAALDAAEWDFTYDRDGVPRRVAVVGLGAGDALVTVRFDAPAAEFERDRSVLDEALKIRT</sequence>